<accession>A0A6M3Y3G5</accession>
<organism evidence="1">
    <name type="scientific">viral metagenome</name>
    <dbReference type="NCBI Taxonomy" id="1070528"/>
    <lineage>
        <taxon>unclassified sequences</taxon>
        <taxon>metagenomes</taxon>
        <taxon>organismal metagenomes</taxon>
    </lineage>
</organism>
<name>A0A6M3Y3G5_9ZZZZ</name>
<keyword evidence="1" id="KW-0430">Lectin</keyword>
<dbReference type="EMBL" id="MT145190">
    <property type="protein sequence ID" value="QJI04811.1"/>
    <property type="molecule type" value="Genomic_DNA"/>
</dbReference>
<protein>
    <submittedName>
        <fullName evidence="1">Putative lectin/glucanase superfamily protein</fullName>
    </submittedName>
</protein>
<dbReference type="GO" id="GO:0030246">
    <property type="term" value="F:carbohydrate binding"/>
    <property type="evidence" value="ECO:0007669"/>
    <property type="project" value="UniProtKB-KW"/>
</dbReference>
<evidence type="ECO:0000313" key="1">
    <source>
        <dbReference type="EMBL" id="QJI04811.1"/>
    </source>
</evidence>
<proteinExistence type="predicted"/>
<gene>
    <name evidence="1" type="ORF">MM415A00115_0046</name>
</gene>
<sequence>MSDTKYASNTGIPLNALSSGTPGELITWGADTKVAAVAVGTAGQVLTSAGAGAAPTFQAAAATSRFTFSHPLVNAADNVGSGKKFGAQLSGSGAISDSDGCLNCLTGATDGSKALIRGATTNNAGTTENLYDKDWEIIVLCILTVNTTGNYIASITTQANAYPGIDGSLTVKHMGFILDSTVLDASNADGTTQTTTDISAGLTLTNVLTYRVIMDSGTNVKFYVDGTLKATHTTNLPSGALATASTYYMIGVDNDTGDTGSHGTRLGDLMMAWNAE</sequence>
<reference evidence="1" key="1">
    <citation type="submission" date="2020-03" db="EMBL/GenBank/DDBJ databases">
        <title>The deep terrestrial virosphere.</title>
        <authorList>
            <person name="Holmfeldt K."/>
            <person name="Nilsson E."/>
            <person name="Simone D."/>
            <person name="Lopez-Fernandez M."/>
            <person name="Wu X."/>
            <person name="de Brujin I."/>
            <person name="Lundin D."/>
            <person name="Andersson A."/>
            <person name="Bertilsson S."/>
            <person name="Dopson M."/>
        </authorList>
    </citation>
    <scope>NUCLEOTIDE SEQUENCE</scope>
    <source>
        <strain evidence="1">MM415A00115</strain>
    </source>
</reference>
<dbReference type="AlphaFoldDB" id="A0A6M3Y3G5"/>